<evidence type="ECO:0000313" key="1">
    <source>
        <dbReference type="EMBL" id="MBA0597852.1"/>
    </source>
</evidence>
<comment type="caution">
    <text evidence="1">The sequence shown here is derived from an EMBL/GenBank/DDBJ whole genome shotgun (WGS) entry which is preliminary data.</text>
</comment>
<gene>
    <name evidence="1" type="ORF">Gorai_007638</name>
</gene>
<proteinExistence type="predicted"/>
<accession>A0A7J8Q9R2</accession>
<dbReference type="EMBL" id="JABEZZ010000010">
    <property type="protein sequence ID" value="MBA0597852.1"/>
    <property type="molecule type" value="Genomic_DNA"/>
</dbReference>
<organism evidence="1 2">
    <name type="scientific">Gossypium raimondii</name>
    <name type="common">Peruvian cotton</name>
    <name type="synonym">Gossypium klotzschianum subsp. raimondii</name>
    <dbReference type="NCBI Taxonomy" id="29730"/>
    <lineage>
        <taxon>Eukaryota</taxon>
        <taxon>Viridiplantae</taxon>
        <taxon>Streptophyta</taxon>
        <taxon>Embryophyta</taxon>
        <taxon>Tracheophyta</taxon>
        <taxon>Spermatophyta</taxon>
        <taxon>Magnoliopsida</taxon>
        <taxon>eudicotyledons</taxon>
        <taxon>Gunneridae</taxon>
        <taxon>Pentapetalae</taxon>
        <taxon>rosids</taxon>
        <taxon>malvids</taxon>
        <taxon>Malvales</taxon>
        <taxon>Malvaceae</taxon>
        <taxon>Malvoideae</taxon>
        <taxon>Gossypium</taxon>
    </lineage>
</organism>
<name>A0A7J8Q9R2_GOSRA</name>
<sequence>MVMVGTSAIMMQRRTLAMEASVSWKH</sequence>
<protein>
    <submittedName>
        <fullName evidence="1">Uncharacterized protein</fullName>
    </submittedName>
</protein>
<dbReference type="AlphaFoldDB" id="A0A7J8Q9R2"/>
<dbReference type="Proteomes" id="UP000593578">
    <property type="component" value="Unassembled WGS sequence"/>
</dbReference>
<reference evidence="1 2" key="1">
    <citation type="journal article" date="2019" name="Genome Biol. Evol.">
        <title>Insights into the evolution of the New World diploid cottons (Gossypium, subgenus Houzingenia) based on genome sequencing.</title>
        <authorList>
            <person name="Grover C.E."/>
            <person name="Arick M.A. 2nd"/>
            <person name="Thrash A."/>
            <person name="Conover J.L."/>
            <person name="Sanders W.S."/>
            <person name="Peterson D.G."/>
            <person name="Frelichowski J.E."/>
            <person name="Scheffler J.A."/>
            <person name="Scheffler B.E."/>
            <person name="Wendel J.F."/>
        </authorList>
    </citation>
    <scope>NUCLEOTIDE SEQUENCE [LARGE SCALE GENOMIC DNA]</scope>
    <source>
        <strain evidence="1">8</strain>
        <tissue evidence="1">Leaf</tissue>
    </source>
</reference>
<evidence type="ECO:0000313" key="2">
    <source>
        <dbReference type="Proteomes" id="UP000593578"/>
    </source>
</evidence>
<feature type="non-terminal residue" evidence="1">
    <location>
        <position position="26"/>
    </location>
</feature>